<organism evidence="11 12">
    <name type="scientific">Biostraticola tofi</name>
    <dbReference type="NCBI Taxonomy" id="466109"/>
    <lineage>
        <taxon>Bacteria</taxon>
        <taxon>Pseudomonadati</taxon>
        <taxon>Pseudomonadota</taxon>
        <taxon>Gammaproteobacteria</taxon>
        <taxon>Enterobacterales</taxon>
        <taxon>Bruguierivoracaceae</taxon>
        <taxon>Biostraticola</taxon>
    </lineage>
</organism>
<dbReference type="PANTHER" id="PTHR30413:SF10">
    <property type="entry name" value="CAPSULE POLYSACCHARIDE EXPORT INNER-MEMBRANE PROTEIN CTRC"/>
    <property type="match status" value="1"/>
</dbReference>
<sequence>MYRAFKDVKQTLHHHLPMIFHLAYSDTKARYKRSMLGPLWLTLGAAIGVVGLGLVWSQLLNQQRSQLIPSLTVGLILWQFISGCVTESTAVFVRQSQIIRNLQLPYFIHPLQLMARQSITLAHNLLVLVGVLCVYPQPVGWVSLLAVVGLAIVLINLLWISVVLGLIGARFRDVEQIVQSLMPIIFFLTPVIYKAGHAGVNQAIIWLNPFTYFITLVRDPIFGVVPDPFVYQVTLAMAIAGWIFTLALFSRHAGRLAFWI</sequence>
<keyword evidence="3" id="KW-0813">Transport</keyword>
<evidence type="ECO:0000256" key="7">
    <source>
        <dbReference type="ARBA" id="ARBA00023047"/>
    </source>
</evidence>
<dbReference type="RefSeq" id="WP_131866730.1">
    <property type="nucleotide sequence ID" value="NZ_SMCR01000009.1"/>
</dbReference>
<feature type="transmembrane region" description="Helical" evidence="9">
    <location>
        <begin position="181"/>
        <end position="209"/>
    </location>
</feature>
<evidence type="ECO:0000313" key="11">
    <source>
        <dbReference type="EMBL" id="TCV93530.1"/>
    </source>
</evidence>
<evidence type="ECO:0000256" key="6">
    <source>
        <dbReference type="ARBA" id="ARBA00022989"/>
    </source>
</evidence>
<keyword evidence="6 9" id="KW-1133">Transmembrane helix</keyword>
<keyword evidence="8 9" id="KW-0472">Membrane</keyword>
<feature type="domain" description="ABC-2 type transporter transmembrane" evidence="10">
    <location>
        <begin position="22"/>
        <end position="221"/>
    </location>
</feature>
<gene>
    <name evidence="11" type="ORF">EDC52_10986</name>
</gene>
<dbReference type="GO" id="GO:0015774">
    <property type="term" value="P:polysaccharide transport"/>
    <property type="evidence" value="ECO:0007669"/>
    <property type="project" value="UniProtKB-KW"/>
</dbReference>
<dbReference type="AlphaFoldDB" id="A0A4R3YMJ4"/>
<protein>
    <submittedName>
        <fullName evidence="11">ABC-2 type transport system permease protein/lipopolysaccharide transport system permease protein</fullName>
    </submittedName>
</protein>
<feature type="transmembrane region" description="Helical" evidence="9">
    <location>
        <begin position="229"/>
        <end position="249"/>
    </location>
</feature>
<comment type="caution">
    <text evidence="11">The sequence shown here is derived from an EMBL/GenBank/DDBJ whole genome shotgun (WGS) entry which is preliminary data.</text>
</comment>
<dbReference type="PANTHER" id="PTHR30413">
    <property type="entry name" value="INNER MEMBRANE TRANSPORT PERMEASE"/>
    <property type="match status" value="1"/>
</dbReference>
<evidence type="ECO:0000256" key="4">
    <source>
        <dbReference type="ARBA" id="ARBA00022475"/>
    </source>
</evidence>
<evidence type="ECO:0000256" key="8">
    <source>
        <dbReference type="ARBA" id="ARBA00023136"/>
    </source>
</evidence>
<feature type="transmembrane region" description="Helical" evidence="9">
    <location>
        <begin position="71"/>
        <end position="93"/>
    </location>
</feature>
<evidence type="ECO:0000313" key="12">
    <source>
        <dbReference type="Proteomes" id="UP000295719"/>
    </source>
</evidence>
<evidence type="ECO:0000256" key="3">
    <source>
        <dbReference type="ARBA" id="ARBA00022448"/>
    </source>
</evidence>
<feature type="transmembrane region" description="Helical" evidence="9">
    <location>
        <begin position="141"/>
        <end position="169"/>
    </location>
</feature>
<keyword evidence="7" id="KW-0625">Polysaccharide transport</keyword>
<keyword evidence="4" id="KW-1003">Cell membrane</keyword>
<dbReference type="GO" id="GO:0140359">
    <property type="term" value="F:ABC-type transporter activity"/>
    <property type="evidence" value="ECO:0007669"/>
    <property type="project" value="InterPro"/>
</dbReference>
<dbReference type="Pfam" id="PF01061">
    <property type="entry name" value="ABC2_membrane"/>
    <property type="match status" value="1"/>
</dbReference>
<dbReference type="InterPro" id="IPR013525">
    <property type="entry name" value="ABC2_TM"/>
</dbReference>
<reference evidence="11 12" key="1">
    <citation type="submission" date="2019-03" db="EMBL/GenBank/DDBJ databases">
        <title>Genomic Encyclopedia of Type Strains, Phase IV (KMG-IV): sequencing the most valuable type-strain genomes for metagenomic binning, comparative biology and taxonomic classification.</title>
        <authorList>
            <person name="Goeker M."/>
        </authorList>
    </citation>
    <scope>NUCLEOTIDE SEQUENCE [LARGE SCALE GENOMIC DNA]</scope>
    <source>
        <strain evidence="11 12">DSM 19580</strain>
    </source>
</reference>
<dbReference type="EMBL" id="SMCR01000009">
    <property type="protein sequence ID" value="TCV93530.1"/>
    <property type="molecule type" value="Genomic_DNA"/>
</dbReference>
<comment type="subcellular location">
    <subcellularLocation>
        <location evidence="1">Cell membrane</location>
        <topology evidence="1">Multi-pass membrane protein</topology>
    </subcellularLocation>
</comment>
<evidence type="ECO:0000256" key="1">
    <source>
        <dbReference type="ARBA" id="ARBA00004651"/>
    </source>
</evidence>
<keyword evidence="7" id="KW-0762">Sugar transport</keyword>
<evidence type="ECO:0000256" key="9">
    <source>
        <dbReference type="SAM" id="Phobius"/>
    </source>
</evidence>
<dbReference type="OrthoDB" id="9796017at2"/>
<accession>A0A4R3YMJ4</accession>
<evidence type="ECO:0000259" key="10">
    <source>
        <dbReference type="Pfam" id="PF01061"/>
    </source>
</evidence>
<feature type="transmembrane region" description="Helical" evidence="9">
    <location>
        <begin position="38"/>
        <end position="59"/>
    </location>
</feature>
<feature type="transmembrane region" description="Helical" evidence="9">
    <location>
        <begin position="113"/>
        <end position="135"/>
    </location>
</feature>
<name>A0A4R3YMJ4_9GAMM</name>
<proteinExistence type="inferred from homology"/>
<dbReference type="Proteomes" id="UP000295719">
    <property type="component" value="Unassembled WGS sequence"/>
</dbReference>
<dbReference type="GO" id="GO:0005886">
    <property type="term" value="C:plasma membrane"/>
    <property type="evidence" value="ECO:0007669"/>
    <property type="project" value="UniProtKB-SubCell"/>
</dbReference>
<keyword evidence="5 9" id="KW-0812">Transmembrane</keyword>
<evidence type="ECO:0000256" key="5">
    <source>
        <dbReference type="ARBA" id="ARBA00022692"/>
    </source>
</evidence>
<keyword evidence="12" id="KW-1185">Reference proteome</keyword>
<dbReference type="GO" id="GO:0015920">
    <property type="term" value="P:lipopolysaccharide transport"/>
    <property type="evidence" value="ECO:0007669"/>
    <property type="project" value="TreeGrafter"/>
</dbReference>
<comment type="similarity">
    <text evidence="2">Belongs to the ABC-2 integral membrane protein family.</text>
</comment>
<evidence type="ECO:0000256" key="2">
    <source>
        <dbReference type="ARBA" id="ARBA00007783"/>
    </source>
</evidence>